<sequence length="62" mass="7029">MTPVAYLDKSRPRLTPEQQLAMLDWHPLFTGRCPECEVPVTQPVKVRWECGCMNASTPPCRG</sequence>
<organism evidence="1 2">
    <name type="scientific">Adonisia turfae CCMR0081</name>
    <dbReference type="NCBI Taxonomy" id="2292702"/>
    <lineage>
        <taxon>Bacteria</taxon>
        <taxon>Bacillati</taxon>
        <taxon>Cyanobacteriota</taxon>
        <taxon>Adonisia</taxon>
        <taxon>Adonisia turfae</taxon>
    </lineage>
</organism>
<protein>
    <submittedName>
        <fullName evidence="1">Uncharacterized protein</fullName>
    </submittedName>
</protein>
<evidence type="ECO:0000313" key="1">
    <source>
        <dbReference type="EMBL" id="NEZ58765.1"/>
    </source>
</evidence>
<keyword evidence="2" id="KW-1185">Reference proteome</keyword>
<reference evidence="1 2" key="1">
    <citation type="journal article" date="2020" name="Microb. Ecol.">
        <title>Ecogenomics of the Marine Benthic Filamentous Cyanobacterium Adonisia.</title>
        <authorList>
            <person name="Walter J.M."/>
            <person name="Coutinho F.H."/>
            <person name="Leomil L."/>
            <person name="Hargreaves P.I."/>
            <person name="Campeao M.E."/>
            <person name="Vieira V.V."/>
            <person name="Silva B.S."/>
            <person name="Fistarol G.O."/>
            <person name="Salomon P.S."/>
            <person name="Sawabe T."/>
            <person name="Mino S."/>
            <person name="Hosokawa M."/>
            <person name="Miyashita H."/>
            <person name="Maruyama F."/>
            <person name="van Verk M.C."/>
            <person name="Dutilh B.E."/>
            <person name="Thompson C.C."/>
            <person name="Thompson F.L."/>
        </authorList>
    </citation>
    <scope>NUCLEOTIDE SEQUENCE [LARGE SCALE GENOMIC DNA]</scope>
    <source>
        <strain evidence="1 2">CCMR0081</strain>
    </source>
</reference>
<dbReference type="AlphaFoldDB" id="A0A6M0RR89"/>
<evidence type="ECO:0000313" key="2">
    <source>
        <dbReference type="Proteomes" id="UP000481033"/>
    </source>
</evidence>
<dbReference type="Proteomes" id="UP000481033">
    <property type="component" value="Unassembled WGS sequence"/>
</dbReference>
<proteinExistence type="predicted"/>
<accession>A0A6M0RR89</accession>
<gene>
    <name evidence="1" type="ORF">DXZ20_24620</name>
</gene>
<name>A0A6M0RR89_9CYAN</name>
<dbReference type="EMBL" id="QXHD01000004">
    <property type="protein sequence ID" value="NEZ58765.1"/>
    <property type="molecule type" value="Genomic_DNA"/>
</dbReference>
<comment type="caution">
    <text evidence="1">The sequence shown here is derived from an EMBL/GenBank/DDBJ whole genome shotgun (WGS) entry which is preliminary data.</text>
</comment>